<dbReference type="InterPro" id="IPR036388">
    <property type="entry name" value="WH-like_DNA-bd_sf"/>
</dbReference>
<dbReference type="Gene3D" id="1.10.10.10">
    <property type="entry name" value="Winged helix-like DNA-binding domain superfamily/Winged helix DNA-binding domain"/>
    <property type="match status" value="1"/>
</dbReference>
<reference evidence="2" key="1">
    <citation type="submission" date="2020-03" db="EMBL/GenBank/DDBJ databases">
        <title>Five strains of Vibrio campbellii isolated from Mariana Trench.</title>
        <authorList>
            <person name="Liang J."/>
            <person name="Zhang X.-H."/>
        </authorList>
    </citation>
    <scope>NUCLEOTIDE SEQUENCE</scope>
    <source>
        <strain evidence="2">LJC013</strain>
        <plasmid evidence="2">unnamed2</plasmid>
    </source>
</reference>
<evidence type="ECO:0000259" key="1">
    <source>
        <dbReference type="Pfam" id="PF08448"/>
    </source>
</evidence>
<keyword evidence="2" id="KW-0614">Plasmid</keyword>
<dbReference type="Proteomes" id="UP001059912">
    <property type="component" value="Plasmid unnamed2"/>
</dbReference>
<dbReference type="EMBL" id="CP050473">
    <property type="protein sequence ID" value="UTZ35085.1"/>
    <property type="molecule type" value="Genomic_DNA"/>
</dbReference>
<accession>A0ABY5IN87</accession>
<dbReference type="Pfam" id="PF08448">
    <property type="entry name" value="PAS_4"/>
    <property type="match status" value="1"/>
</dbReference>
<gene>
    <name evidence="2" type="ORF">HB762_27870</name>
</gene>
<evidence type="ECO:0000313" key="3">
    <source>
        <dbReference type="Proteomes" id="UP001059912"/>
    </source>
</evidence>
<evidence type="ECO:0000313" key="2">
    <source>
        <dbReference type="EMBL" id="UTZ35085.1"/>
    </source>
</evidence>
<organism evidence="2 3">
    <name type="scientific">Vibrio campbellii</name>
    <dbReference type="NCBI Taxonomy" id="680"/>
    <lineage>
        <taxon>Bacteria</taxon>
        <taxon>Pseudomonadati</taxon>
        <taxon>Pseudomonadota</taxon>
        <taxon>Gammaproteobacteria</taxon>
        <taxon>Vibrionales</taxon>
        <taxon>Vibrionaceae</taxon>
        <taxon>Vibrio</taxon>
    </lineage>
</organism>
<dbReference type="SUPFAM" id="SSF46894">
    <property type="entry name" value="C-terminal effector domain of the bipartite response regulators"/>
    <property type="match status" value="1"/>
</dbReference>
<dbReference type="InterPro" id="IPR016032">
    <property type="entry name" value="Sig_transdc_resp-reg_C-effctor"/>
</dbReference>
<geneLocation type="plasmid" evidence="2 3">
    <name>unnamed2</name>
</geneLocation>
<proteinExistence type="predicted"/>
<dbReference type="InterPro" id="IPR013656">
    <property type="entry name" value="PAS_4"/>
</dbReference>
<feature type="domain" description="PAS fold-4" evidence="1">
    <location>
        <begin position="51"/>
        <end position="157"/>
    </location>
</feature>
<protein>
    <submittedName>
        <fullName evidence="2">PAS domain-containing protein</fullName>
    </submittedName>
</protein>
<keyword evidence="3" id="KW-1185">Reference proteome</keyword>
<name>A0ABY5IN87_9VIBR</name>
<dbReference type="RefSeq" id="WP_255905291.1">
    <property type="nucleotide sequence ID" value="NZ_CP050473.1"/>
</dbReference>
<sequence length="250" mass="28635">MAANTYNECLEKNKHLCRRCYPRKDTSIHHGIHSGQFVLCDCLVAELMRYPWPAGIKGLDSEYLVMNCHYRKLVDLPCGYAFYGKRLEEMPTCVSDEVAQGYAIQDKLIMEERQAMVFADCDYFFGDSIKLHTVETQKYPLIDLSGNLIGIAFLINDFFRPIDYRHVKLPDFADLSTPLSMAESRLVFCKKMGLSDKDSAERLGITPSTVRSLKARIRDKTGYSVSELRTLLSSHSSFRLITKSDSFRIR</sequence>